<dbReference type="HOGENOM" id="CLU_1232949_0_0_7"/>
<reference evidence="1 2" key="1">
    <citation type="journal article" date="2006" name="Proc. Natl. Acad. Sci. U.S.A.">
        <title>Evolution of sensory complexity recorded in a myxobacterial genome.</title>
        <authorList>
            <person name="Goldman B.S."/>
            <person name="Nierman W.C."/>
            <person name="Kaiser D."/>
            <person name="Slater S.C."/>
            <person name="Durkin A.S."/>
            <person name="Eisen J.A."/>
            <person name="Ronning C.M."/>
            <person name="Barbazuk W.B."/>
            <person name="Blanchard M."/>
            <person name="Field C."/>
            <person name="Halling C."/>
            <person name="Hinkle G."/>
            <person name="Iartchuk O."/>
            <person name="Kim H.S."/>
            <person name="Mackenzie C."/>
            <person name="Madupu R."/>
            <person name="Miller N."/>
            <person name="Shvartsbeyn A."/>
            <person name="Sullivan S.A."/>
            <person name="Vaudin M."/>
            <person name="Wiegand R."/>
            <person name="Kaplan H.B."/>
        </authorList>
    </citation>
    <scope>NUCLEOTIDE SEQUENCE [LARGE SCALE GENOMIC DNA]</scope>
    <source>
        <strain evidence="2">DK1622</strain>
    </source>
</reference>
<dbReference type="EMBL" id="CP000113">
    <property type="protein sequence ID" value="ABF86812.1"/>
    <property type="molecule type" value="Genomic_DNA"/>
</dbReference>
<dbReference type="GeneID" id="41359585"/>
<evidence type="ECO:0000313" key="2">
    <source>
        <dbReference type="Proteomes" id="UP000002402"/>
    </source>
</evidence>
<dbReference type="eggNOG" id="ENOG502ZS5Q">
    <property type="taxonomic scope" value="Bacteria"/>
</dbReference>
<gene>
    <name evidence="1" type="ordered locus">MXAN_2195</name>
</gene>
<dbReference type="EnsemblBacteria" id="ABF86812">
    <property type="protein sequence ID" value="ABF86812"/>
    <property type="gene ID" value="MXAN_2195"/>
</dbReference>
<name>Q1DAA5_MYXXD</name>
<accession>Q1DAA5</accession>
<dbReference type="OrthoDB" id="8910832at2"/>
<dbReference type="AlphaFoldDB" id="Q1DAA5"/>
<keyword evidence="2" id="KW-1185">Reference proteome</keyword>
<dbReference type="KEGG" id="mxa:MXAN_2195"/>
<protein>
    <submittedName>
        <fullName evidence="1">Uncharacterized protein</fullName>
    </submittedName>
</protein>
<sequence length="229" mass="25779">MSKQHEPHPMNVPGDFYVVDQCCAACGVPTHIAPETFAFATERLGGDCYVQRQPTTPEEVDRALMVVRCQEFGCVRYRGTHPVILRRLTEAGEGDQCDAPLPAGIRPVLRNHVSVEAQRLDTRAWESAAVLERFRLWLTGQQPNYRTTHIERRASSASFSFSWTENGFHEVTANPIGDVPGRWLLRHAGNITVSEIIAEWLKGAGELGAVQWYSQEEWERGLPGQARPW</sequence>
<dbReference type="RefSeq" id="WP_011552273.1">
    <property type="nucleotide sequence ID" value="NC_008095.1"/>
</dbReference>
<proteinExistence type="predicted"/>
<organism evidence="1 2">
    <name type="scientific">Myxococcus xanthus (strain DK1622)</name>
    <dbReference type="NCBI Taxonomy" id="246197"/>
    <lineage>
        <taxon>Bacteria</taxon>
        <taxon>Pseudomonadati</taxon>
        <taxon>Myxococcota</taxon>
        <taxon>Myxococcia</taxon>
        <taxon>Myxococcales</taxon>
        <taxon>Cystobacterineae</taxon>
        <taxon>Myxococcaceae</taxon>
        <taxon>Myxococcus</taxon>
    </lineage>
</organism>
<evidence type="ECO:0000313" key="1">
    <source>
        <dbReference type="EMBL" id="ABF86812.1"/>
    </source>
</evidence>
<dbReference type="Proteomes" id="UP000002402">
    <property type="component" value="Chromosome"/>
</dbReference>
<dbReference type="Pfam" id="PF13370">
    <property type="entry name" value="Fer4_13"/>
    <property type="match status" value="1"/>
</dbReference>